<organism evidence="1 2">
    <name type="scientific">Enterococcus rivorum</name>
    <dbReference type="NCBI Taxonomy" id="762845"/>
    <lineage>
        <taxon>Bacteria</taxon>
        <taxon>Bacillati</taxon>
        <taxon>Bacillota</taxon>
        <taxon>Bacilli</taxon>
        <taxon>Lactobacillales</taxon>
        <taxon>Enterococcaceae</taxon>
        <taxon>Enterococcus</taxon>
    </lineage>
</organism>
<dbReference type="Pfam" id="PF17924">
    <property type="entry name" value="TetR_C_19"/>
    <property type="match status" value="1"/>
</dbReference>
<dbReference type="PANTHER" id="PTHR43479">
    <property type="entry name" value="ACREF/ENVCD OPERON REPRESSOR-RELATED"/>
    <property type="match status" value="1"/>
</dbReference>
<name>A0A1E5KSJ6_9ENTE</name>
<dbReference type="Gene3D" id="1.10.357.10">
    <property type="entry name" value="Tetracycline Repressor, domain 2"/>
    <property type="match status" value="1"/>
</dbReference>
<dbReference type="EMBL" id="MIEK01000078">
    <property type="protein sequence ID" value="OEH80865.1"/>
    <property type="molecule type" value="Genomic_DNA"/>
</dbReference>
<dbReference type="STRING" id="762845.BCR26_06440"/>
<keyword evidence="2" id="KW-1185">Reference proteome</keyword>
<dbReference type="RefSeq" id="WP_069700152.1">
    <property type="nucleotide sequence ID" value="NZ_JAGGMA010000006.1"/>
</dbReference>
<sequence length="200" mass="23796">MPKSTFLNLNDTKKSQIDHVLVDVFSSQHISQVKVSEIVAKLDISRGSFYKYFTDLEDSYNYIIKKISIAIHMDILEHIYQEQENFFEGVKKYLVWCSQLDPESNDWHKIELLTQSHDLSSYKRENSSVNSPMIQEWIKLLKINHFHIQESQEAVSFLYFFMTLVTNTLAELLVNHWDTDELIEEFDHKVQWIKNGIYRK</sequence>
<dbReference type="PANTHER" id="PTHR43479:SF11">
    <property type="entry name" value="ACREF_ENVCD OPERON REPRESSOR-RELATED"/>
    <property type="match status" value="1"/>
</dbReference>
<protein>
    <submittedName>
        <fullName evidence="1">TetR family transcriptional regulator</fullName>
    </submittedName>
</protein>
<dbReference type="AlphaFoldDB" id="A0A1E5KSJ6"/>
<dbReference type="SUPFAM" id="SSF46689">
    <property type="entry name" value="Homeodomain-like"/>
    <property type="match status" value="1"/>
</dbReference>
<dbReference type="OrthoDB" id="9812484at2"/>
<proteinExistence type="predicted"/>
<accession>A0A1E5KSJ6</accession>
<dbReference type="Proteomes" id="UP000095256">
    <property type="component" value="Unassembled WGS sequence"/>
</dbReference>
<dbReference type="InterPro" id="IPR050624">
    <property type="entry name" value="HTH-type_Tx_Regulator"/>
</dbReference>
<gene>
    <name evidence="1" type="ORF">BCR26_06440</name>
</gene>
<evidence type="ECO:0000313" key="2">
    <source>
        <dbReference type="Proteomes" id="UP000095256"/>
    </source>
</evidence>
<evidence type="ECO:0000313" key="1">
    <source>
        <dbReference type="EMBL" id="OEH80865.1"/>
    </source>
</evidence>
<comment type="caution">
    <text evidence="1">The sequence shown here is derived from an EMBL/GenBank/DDBJ whole genome shotgun (WGS) entry which is preliminary data.</text>
</comment>
<reference evidence="1 2" key="1">
    <citation type="submission" date="2016-09" db="EMBL/GenBank/DDBJ databases">
        <authorList>
            <person name="Capua I."/>
            <person name="De Benedictis P."/>
            <person name="Joannis T."/>
            <person name="Lombin L.H."/>
            <person name="Cattoli G."/>
        </authorList>
    </citation>
    <scope>NUCLEOTIDE SEQUENCE [LARGE SCALE GENOMIC DNA]</scope>
    <source>
        <strain evidence="1 2">LMG 25899</strain>
    </source>
</reference>
<dbReference type="InterPro" id="IPR009057">
    <property type="entry name" value="Homeodomain-like_sf"/>
</dbReference>